<evidence type="ECO:0000313" key="2">
    <source>
        <dbReference type="Proteomes" id="UP001057375"/>
    </source>
</evidence>
<protein>
    <recommendedName>
        <fullName evidence="3">Neutral/alkaline non-lysosomal ceramidase N-terminal domain-containing protein</fullName>
    </recommendedName>
</protein>
<gene>
    <name evidence="1" type="ORF">ADUPG1_011903</name>
</gene>
<dbReference type="Proteomes" id="UP001057375">
    <property type="component" value="Unassembled WGS sequence"/>
</dbReference>
<evidence type="ECO:0008006" key="3">
    <source>
        <dbReference type="Google" id="ProtNLM"/>
    </source>
</evidence>
<sequence length="436" mass="48539">MSSSCFSILFGDLLIWEENLSQKVATQANADIDSILFTVSHSHSTISGLYYNFMQNLLLGWKDKEMQDYMIEKMGSAIAYTRKYENQVQVDVRSESISLSGSNGQFEDRLRGGTDIMIPISTVLIRNSSSHEMEGIMTFVSTHPTIYTYDFYSPSTGGYLAAEFAQVYLNTHSITPSSSFVSSFAVGAVASVRKRDKYLGCSFHEDSCVVEMTKCGAATLARIMVANMCGYDPDNTNDLALGNDPLSFSFMETSTMSSSTIASKCGLSSYNTPISTSPSPIDLKYCSDWTSSAQIGWTSEEIKLPVWGEYRFIRGKDIMAPPPLISSFLPRSQYITAVRIGDLMFIGIPGEVSLHIPNEVLNEFYSSGTNELSDSTNSISHFVVSAFNRDWCGYYVKSEDYDTYTDSLECYDENFVGRNFGDHMEQLLRVMVGLEE</sequence>
<keyword evidence="2" id="KW-1185">Reference proteome</keyword>
<comment type="caution">
    <text evidence="1">The sequence shown here is derived from an EMBL/GenBank/DDBJ whole genome shotgun (WGS) entry which is preliminary data.</text>
</comment>
<name>A0ABQ5JXK9_9EUKA</name>
<dbReference type="EMBL" id="BQXS01012317">
    <property type="protein sequence ID" value="GKT21432.1"/>
    <property type="molecule type" value="Genomic_DNA"/>
</dbReference>
<evidence type="ECO:0000313" key="1">
    <source>
        <dbReference type="EMBL" id="GKT21432.1"/>
    </source>
</evidence>
<organism evidence="1 2">
    <name type="scientific">Aduncisulcus paluster</name>
    <dbReference type="NCBI Taxonomy" id="2918883"/>
    <lineage>
        <taxon>Eukaryota</taxon>
        <taxon>Metamonada</taxon>
        <taxon>Carpediemonas-like organisms</taxon>
        <taxon>Aduncisulcus</taxon>
    </lineage>
</organism>
<accession>A0ABQ5JXK9</accession>
<proteinExistence type="predicted"/>
<reference evidence="1" key="1">
    <citation type="submission" date="2022-03" db="EMBL/GenBank/DDBJ databases">
        <title>Draft genome sequence of Aduncisulcus paluster, a free-living microaerophilic Fornicata.</title>
        <authorList>
            <person name="Yuyama I."/>
            <person name="Kume K."/>
            <person name="Tamura T."/>
            <person name="Inagaki Y."/>
            <person name="Hashimoto T."/>
        </authorList>
    </citation>
    <scope>NUCLEOTIDE SEQUENCE</scope>
    <source>
        <strain evidence="1">NY0171</strain>
    </source>
</reference>